<evidence type="ECO:0000313" key="2">
    <source>
        <dbReference type="EMBL" id="GAI04858.1"/>
    </source>
</evidence>
<feature type="non-terminal residue" evidence="2">
    <location>
        <position position="175"/>
    </location>
</feature>
<dbReference type="AlphaFoldDB" id="X1KDY2"/>
<gene>
    <name evidence="2" type="ORF">S06H3_23161</name>
</gene>
<feature type="transmembrane region" description="Helical" evidence="1">
    <location>
        <begin position="98"/>
        <end position="120"/>
    </location>
</feature>
<organism evidence="2">
    <name type="scientific">marine sediment metagenome</name>
    <dbReference type="NCBI Taxonomy" id="412755"/>
    <lineage>
        <taxon>unclassified sequences</taxon>
        <taxon>metagenomes</taxon>
        <taxon>ecological metagenomes</taxon>
    </lineage>
</organism>
<accession>X1KDY2</accession>
<keyword evidence="1" id="KW-1133">Transmembrane helix</keyword>
<protein>
    <recommendedName>
        <fullName evidence="3">Phospho-N-acetylmuramoyl-pentapeptide-transferase</fullName>
    </recommendedName>
</protein>
<feature type="transmembrane region" description="Helical" evidence="1">
    <location>
        <begin position="6"/>
        <end position="22"/>
    </location>
</feature>
<feature type="transmembrane region" description="Helical" evidence="1">
    <location>
        <begin position="59"/>
        <end position="78"/>
    </location>
</feature>
<evidence type="ECO:0000256" key="1">
    <source>
        <dbReference type="SAM" id="Phobius"/>
    </source>
</evidence>
<sequence length="175" mass="19885">MLSALGAGISFVWAPCLIKFLKRIKFWKKTARTKTITNEEAEVFHSLHKDKELAVPRGGGILIWLSVLVLIFLFFALSNLDDPWWIKKVNFLSRGETWLPLFALVAGSMVGLIDDVLTVFGKGKYVGGGMSFLRRLIIVVLMGLIGGWWFYFKLAKNTIHIPLMYNFPEGINFFI</sequence>
<evidence type="ECO:0008006" key="3">
    <source>
        <dbReference type="Google" id="ProtNLM"/>
    </source>
</evidence>
<comment type="caution">
    <text evidence="2">The sequence shown here is derived from an EMBL/GenBank/DDBJ whole genome shotgun (WGS) entry which is preliminary data.</text>
</comment>
<reference evidence="2" key="1">
    <citation type="journal article" date="2014" name="Front. Microbiol.">
        <title>High frequency of phylogenetically diverse reductive dehalogenase-homologous genes in deep subseafloor sedimentary metagenomes.</title>
        <authorList>
            <person name="Kawai M."/>
            <person name="Futagami T."/>
            <person name="Toyoda A."/>
            <person name="Takaki Y."/>
            <person name="Nishi S."/>
            <person name="Hori S."/>
            <person name="Arai W."/>
            <person name="Tsubouchi T."/>
            <person name="Morono Y."/>
            <person name="Uchiyama I."/>
            <person name="Ito T."/>
            <person name="Fujiyama A."/>
            <person name="Inagaki F."/>
            <person name="Takami H."/>
        </authorList>
    </citation>
    <scope>NUCLEOTIDE SEQUENCE</scope>
    <source>
        <strain evidence="2">Expedition CK06-06</strain>
    </source>
</reference>
<proteinExistence type="predicted"/>
<feature type="transmembrane region" description="Helical" evidence="1">
    <location>
        <begin position="132"/>
        <end position="152"/>
    </location>
</feature>
<name>X1KDY2_9ZZZZ</name>
<dbReference type="EMBL" id="BARV01012534">
    <property type="protein sequence ID" value="GAI04858.1"/>
    <property type="molecule type" value="Genomic_DNA"/>
</dbReference>
<keyword evidence="1" id="KW-0472">Membrane</keyword>
<keyword evidence="1" id="KW-0812">Transmembrane</keyword>